<evidence type="ECO:0000313" key="4">
    <source>
        <dbReference type="Proteomes" id="UP000010802"/>
    </source>
</evidence>
<dbReference type="EMBL" id="HF563609">
    <property type="protein sequence ID" value="CCP27036.1"/>
    <property type="molecule type" value="Genomic_DNA"/>
</dbReference>
<sequence length="534" mass="59702">MENGKIAKKYIAIALATILTLGSIAVFYMHGNSPIAAEKENETETEKITSGNEMAYEELFERDRINDIYIEISEADWESMLADPLAEEYKSATIKIGDMTLENVGFRTKGNLTLKSVASSDSDRYSFRVKLDKYEKGQNLLGLDEFVLNNMYSDPSYMREYLSYEALREIGADAPLASYANVYINGELFGFYLMVEAIDDSFLERNFGGADGNLYKQEQGSTLQYVEGNNYEKSELKVGSDESKTDLKNFIQILNEMPEGEKGDIESVLDVDSALKYIAVNTVLGNYDSYNGNLAQNYYLYGQNGKFTVIPWDYNMSIGGFGGGNNQITIPIDEPVLGVNMESLPLINNLLAVEEYKERYHGYIQELLNYLENFEERVTQLASIIRPYVEADPTKFCTMEQFEASITYSEESTDSTANTAPQDVDNQQENSMPPQQIQPQDEQQFQKPQGMPENLENGERPEPPQGGMGGGARSGPGAGGRGMMASSTSILNFVRDRVKNIKQQLSGQLPTTGNTTMNGNMQRGNQFNKMNKPQ</sequence>
<keyword evidence="4" id="KW-1185">Reference proteome</keyword>
<dbReference type="OrthoDB" id="3235126at2"/>
<feature type="compositionally biased region" description="Low complexity" evidence="1">
    <location>
        <begin position="433"/>
        <end position="449"/>
    </location>
</feature>
<keyword evidence="2" id="KW-0472">Membrane</keyword>
<keyword evidence="3" id="KW-0167">Capsid protein</keyword>
<keyword evidence="2" id="KW-0812">Transmembrane</keyword>
<accession>L0S1I9</accession>
<keyword evidence="2" id="KW-1133">Transmembrane helix</keyword>
<dbReference type="HOGENOM" id="CLU_027336_0_0_9"/>
<gene>
    <name evidence="3" type="ordered locus">TEPIRE1_2203</name>
</gene>
<dbReference type="PATRIC" id="fig|1209989.3.peg.2539"/>
<dbReference type="KEGG" id="tep:TepRe1_2047"/>
<proteinExistence type="predicted"/>
<feature type="compositionally biased region" description="Low complexity" evidence="1">
    <location>
        <begin position="511"/>
        <end position="521"/>
    </location>
</feature>
<dbReference type="InterPro" id="IPR014867">
    <property type="entry name" value="Spore_coat_CotH_CotH2/3/7"/>
</dbReference>
<protein>
    <submittedName>
        <fullName evidence="3">Spore coat protein CotH</fullName>
    </submittedName>
</protein>
<evidence type="ECO:0000256" key="1">
    <source>
        <dbReference type="SAM" id="MobiDB-lite"/>
    </source>
</evidence>
<evidence type="ECO:0000256" key="2">
    <source>
        <dbReference type="SAM" id="Phobius"/>
    </source>
</evidence>
<dbReference type="PANTHER" id="PTHR40050">
    <property type="entry name" value="INNER SPORE COAT PROTEIN H"/>
    <property type="match status" value="1"/>
</dbReference>
<keyword evidence="3" id="KW-0946">Virion</keyword>
<organism evidence="3 4">
    <name type="scientific">Tepidanaerobacter acetatoxydans (strain DSM 21804 / JCM 16047 / Re1)</name>
    <dbReference type="NCBI Taxonomy" id="1209989"/>
    <lineage>
        <taxon>Bacteria</taxon>
        <taxon>Bacillati</taxon>
        <taxon>Bacillota</taxon>
        <taxon>Clostridia</taxon>
        <taxon>Thermosediminibacterales</taxon>
        <taxon>Tepidanaerobacteraceae</taxon>
        <taxon>Tepidanaerobacter</taxon>
    </lineage>
</organism>
<evidence type="ECO:0000313" key="3">
    <source>
        <dbReference type="EMBL" id="CCP27036.1"/>
    </source>
</evidence>
<feature type="compositionally biased region" description="Polar residues" evidence="1">
    <location>
        <begin position="522"/>
        <end position="534"/>
    </location>
</feature>
<name>F4LR20_TEPAE</name>
<dbReference type="STRING" id="1209989.TepRe1_2047"/>
<dbReference type="Proteomes" id="UP000010802">
    <property type="component" value="Chromosome"/>
</dbReference>
<dbReference type="PANTHER" id="PTHR40050:SF1">
    <property type="entry name" value="INNER SPORE COAT PROTEIN H"/>
    <property type="match status" value="1"/>
</dbReference>
<feature type="region of interest" description="Disordered" evidence="1">
    <location>
        <begin position="507"/>
        <end position="534"/>
    </location>
</feature>
<reference evidence="4" key="1">
    <citation type="journal article" date="2013" name="Genome Announc.">
        <title>First genome sequence of a syntrophic acetate-oxidizing bacterium, Tepidanaerobacter acetatoxydans strain Re1.</title>
        <authorList>
            <person name="Manzoor S."/>
            <person name="Bongcam-Rudloff E."/>
            <person name="Schnurer A."/>
            <person name="Muller B."/>
        </authorList>
    </citation>
    <scope>NUCLEOTIDE SEQUENCE [LARGE SCALE GENOMIC DNA]</scope>
    <source>
        <strain evidence="4">Re1</strain>
    </source>
</reference>
<feature type="compositionally biased region" description="Gly residues" evidence="1">
    <location>
        <begin position="466"/>
        <end position="482"/>
    </location>
</feature>
<feature type="compositionally biased region" description="Polar residues" evidence="1">
    <location>
        <begin position="407"/>
        <end position="432"/>
    </location>
</feature>
<dbReference type="eggNOG" id="COG5337">
    <property type="taxonomic scope" value="Bacteria"/>
</dbReference>
<dbReference type="Pfam" id="PF08757">
    <property type="entry name" value="CotH"/>
    <property type="match status" value="1"/>
</dbReference>
<feature type="transmembrane region" description="Helical" evidence="2">
    <location>
        <begin position="12"/>
        <end position="31"/>
    </location>
</feature>
<feature type="region of interest" description="Disordered" evidence="1">
    <location>
        <begin position="407"/>
        <end position="484"/>
    </location>
</feature>
<dbReference type="AlphaFoldDB" id="F4LR20"/>
<dbReference type="RefSeq" id="WP_013779094.1">
    <property type="nucleotide sequence ID" value="NC_015519.1"/>
</dbReference>
<accession>F4LR20</accession>
<dbReference type="KEGG" id="tae:TepiRe1_2203"/>